<feature type="region of interest" description="Disordered" evidence="1">
    <location>
        <begin position="406"/>
        <end position="429"/>
    </location>
</feature>
<dbReference type="OrthoDB" id="4160836at2759"/>
<feature type="compositionally biased region" description="Basic and acidic residues" evidence="1">
    <location>
        <begin position="279"/>
        <end position="292"/>
    </location>
</feature>
<feature type="region of interest" description="Disordered" evidence="1">
    <location>
        <begin position="534"/>
        <end position="562"/>
    </location>
</feature>
<evidence type="ECO:0000313" key="2">
    <source>
        <dbReference type="EMBL" id="GAP91458.2"/>
    </source>
</evidence>
<dbReference type="STRING" id="77044.A0A1W2TSF6"/>
<feature type="compositionally biased region" description="Low complexity" evidence="1">
    <location>
        <begin position="534"/>
        <end position="548"/>
    </location>
</feature>
<feature type="region of interest" description="Disordered" evidence="1">
    <location>
        <begin position="1"/>
        <end position="292"/>
    </location>
</feature>
<protein>
    <submittedName>
        <fullName evidence="2">Uncharacterized protein</fullName>
    </submittedName>
</protein>
<feature type="compositionally biased region" description="Low complexity" evidence="1">
    <location>
        <begin position="320"/>
        <end position="335"/>
    </location>
</feature>
<evidence type="ECO:0000256" key="1">
    <source>
        <dbReference type="SAM" id="MobiDB-lite"/>
    </source>
</evidence>
<feature type="compositionally biased region" description="Basic residues" evidence="1">
    <location>
        <begin position="266"/>
        <end position="277"/>
    </location>
</feature>
<feature type="compositionally biased region" description="Low complexity" evidence="1">
    <location>
        <begin position="73"/>
        <end position="86"/>
    </location>
</feature>
<gene>
    <name evidence="2" type="ORF">SAMD00023353_6200390</name>
</gene>
<dbReference type="OMA" id="PYLEMFT"/>
<accession>A0A1W2TSF6</accession>
<feature type="compositionally biased region" description="Basic residues" evidence="1">
    <location>
        <begin position="1"/>
        <end position="11"/>
    </location>
</feature>
<organism evidence="2">
    <name type="scientific">Rosellinia necatrix</name>
    <name type="common">White root-rot fungus</name>
    <dbReference type="NCBI Taxonomy" id="77044"/>
    <lineage>
        <taxon>Eukaryota</taxon>
        <taxon>Fungi</taxon>
        <taxon>Dikarya</taxon>
        <taxon>Ascomycota</taxon>
        <taxon>Pezizomycotina</taxon>
        <taxon>Sordariomycetes</taxon>
        <taxon>Xylariomycetidae</taxon>
        <taxon>Xylariales</taxon>
        <taxon>Xylariaceae</taxon>
        <taxon>Rosellinia</taxon>
    </lineage>
</organism>
<dbReference type="AlphaFoldDB" id="A0A1W2TSF6"/>
<feature type="region of interest" description="Disordered" evidence="1">
    <location>
        <begin position="607"/>
        <end position="639"/>
    </location>
</feature>
<evidence type="ECO:0000313" key="3">
    <source>
        <dbReference type="Proteomes" id="UP000054516"/>
    </source>
</evidence>
<proteinExistence type="predicted"/>
<name>A0A1W2TSF6_ROSNE</name>
<feature type="region of interest" description="Disordered" evidence="1">
    <location>
        <begin position="316"/>
        <end position="351"/>
    </location>
</feature>
<sequence>MEASAPKRRKTSPTASVPVHDSDETVSSDSLVRRARLNRPSFASPTKASLARSNPDILQRRTPSRGDQFNEVATAPAASEPASPTSRGSSVNEVVAAQAEDGSGAERLQKKNKVGNGKTNVGRTTSPVRRVAGGLSLRPRRTSSKPSPRPLPPPSAEEEELIDPFKGRKLRRSPPPGVLPAVEPEEPELPPTPTQKGLSNPASLVTSPPGIHNTPSKRPRRSRILAARINSSPLKQPPFRPPELDQDAAEEPTPPRPAKEKLRSEPRRKRKRRKPHPARQVEEVDPLADKKALRDSLLSEVARLEADLAIAARENERLQKQQQQQQKQQQQHAQQGSRHHHHAVLELPDSEEQSRLLDVLRRHALPPEKEAAAPDAVQDWLAAAALNPIALLPFGAAHAVAPPPLAAPGVDSAEETERAPPTSHHPVSMTAGEELPYLQVFTPLTFTSTVTTIQPDVGDDDDDDGRTATTTTTLQRHAISVASSPPGLFAAVVDMLVDARTLAVARLAVPRLDPAAVGELGPFLAGILDGNDNNNDNVNSKNGDVGNGQDSATPTPTPTPTRNVAVATWAMGEWVRLATRRARFWCALRRELGSRAAVARCAAEMRAARGRRKGRGRGGGEDDEDDGDGDRGGKMRRPPPLADVVALMGRTSFDLDLSGADNDDDDDGEGELTARILWRIEFDWTGEARSKIALLLAAPAKWHASDGKGSLAGLPDMFDKLLRERKDPLEAVKIIVALVVGDGPM</sequence>
<keyword evidence="3" id="KW-1185">Reference proteome</keyword>
<reference evidence="2" key="1">
    <citation type="submission" date="2016-03" db="EMBL/GenBank/DDBJ databases">
        <title>Draft genome sequence of Rosellinia necatrix.</title>
        <authorList>
            <person name="Kanematsu S."/>
        </authorList>
    </citation>
    <scope>NUCLEOTIDE SEQUENCE [LARGE SCALE GENOMIC DNA]</scope>
    <source>
        <strain evidence="2">W97</strain>
    </source>
</reference>
<feature type="compositionally biased region" description="Polar residues" evidence="1">
    <location>
        <begin position="195"/>
        <end position="206"/>
    </location>
</feature>
<dbReference type="EMBL" id="DF977507">
    <property type="protein sequence ID" value="GAP91458.2"/>
    <property type="molecule type" value="Genomic_DNA"/>
</dbReference>
<dbReference type="Proteomes" id="UP000054516">
    <property type="component" value="Unassembled WGS sequence"/>
</dbReference>